<dbReference type="InterPro" id="IPR019175">
    <property type="entry name" value="Prp31_C"/>
</dbReference>
<dbReference type="STRING" id="436017.A4RVQ7"/>
<dbReference type="InterPro" id="IPR027105">
    <property type="entry name" value="Prp31"/>
</dbReference>
<dbReference type="Gene3D" id="1.10.287.4070">
    <property type="match status" value="1"/>
</dbReference>
<proteinExistence type="inferred from homology"/>
<feature type="domain" description="Nop" evidence="10">
    <location>
        <begin position="144"/>
        <end position="267"/>
    </location>
</feature>
<accession>A4RVQ7</accession>
<dbReference type="Pfam" id="PF01798">
    <property type="entry name" value="Nop"/>
    <property type="match status" value="1"/>
</dbReference>
<evidence type="ECO:0000313" key="12">
    <source>
        <dbReference type="Proteomes" id="UP000001568"/>
    </source>
</evidence>
<dbReference type="HOGENOM" id="CLU_026337_2_1_1"/>
<keyword evidence="4" id="KW-0747">Spliceosome</keyword>
<dbReference type="InterPro" id="IPR036070">
    <property type="entry name" value="Nop_dom_sf"/>
</dbReference>
<dbReference type="EMBL" id="CP000584">
    <property type="protein sequence ID" value="ABO95481.1"/>
    <property type="molecule type" value="Genomic_DNA"/>
</dbReference>
<dbReference type="GO" id="GO:0046540">
    <property type="term" value="C:U4/U6 x U5 tri-snRNP complex"/>
    <property type="evidence" value="ECO:0007669"/>
    <property type="project" value="InterPro"/>
</dbReference>
<evidence type="ECO:0000256" key="8">
    <source>
        <dbReference type="ARBA" id="ARBA00023274"/>
    </source>
</evidence>
<dbReference type="RefSeq" id="XP_001417188.1">
    <property type="nucleotide sequence ID" value="XM_001417151.1"/>
</dbReference>
<dbReference type="Pfam" id="PF09785">
    <property type="entry name" value="Prp31_C"/>
    <property type="match status" value="1"/>
</dbReference>
<evidence type="ECO:0000256" key="6">
    <source>
        <dbReference type="ARBA" id="ARBA00023187"/>
    </source>
</evidence>
<gene>
    <name evidence="11" type="ORF">OSTLU_94220</name>
</gene>
<dbReference type="AlphaFoldDB" id="A4RVQ7"/>
<reference evidence="11 12" key="1">
    <citation type="journal article" date="2007" name="Proc. Natl. Acad. Sci. U.S.A.">
        <title>The tiny eukaryote Ostreococcus provides genomic insights into the paradox of plankton speciation.</title>
        <authorList>
            <person name="Palenik B."/>
            <person name="Grimwood J."/>
            <person name="Aerts A."/>
            <person name="Rouze P."/>
            <person name="Salamov A."/>
            <person name="Putnam N."/>
            <person name="Dupont C."/>
            <person name="Jorgensen R."/>
            <person name="Derelle E."/>
            <person name="Rombauts S."/>
            <person name="Zhou K."/>
            <person name="Otillar R."/>
            <person name="Merchant S.S."/>
            <person name="Podell S."/>
            <person name="Gaasterland T."/>
            <person name="Napoli C."/>
            <person name="Gendler K."/>
            <person name="Manuell A."/>
            <person name="Tai V."/>
            <person name="Vallon O."/>
            <person name="Piganeau G."/>
            <person name="Jancek S."/>
            <person name="Heijde M."/>
            <person name="Jabbari K."/>
            <person name="Bowler C."/>
            <person name="Lohr M."/>
            <person name="Robbens S."/>
            <person name="Werner G."/>
            <person name="Dubchak I."/>
            <person name="Pazour G.J."/>
            <person name="Ren Q."/>
            <person name="Paulsen I."/>
            <person name="Delwiche C."/>
            <person name="Schmutz J."/>
            <person name="Rokhsar D."/>
            <person name="Van de Peer Y."/>
            <person name="Moreau H."/>
            <person name="Grigoriev I.V."/>
        </authorList>
    </citation>
    <scope>NUCLEOTIDE SEQUENCE [LARGE SCALE GENOMIC DNA]</scope>
    <source>
        <strain evidence="11 12">CCE9901</strain>
    </source>
</reference>
<evidence type="ECO:0000256" key="9">
    <source>
        <dbReference type="SAM" id="MobiDB-lite"/>
    </source>
</evidence>
<dbReference type="GO" id="GO:0000244">
    <property type="term" value="P:spliceosomal tri-snRNP complex assembly"/>
    <property type="evidence" value="ECO:0007669"/>
    <property type="project" value="InterPro"/>
</dbReference>
<dbReference type="SUPFAM" id="SSF89124">
    <property type="entry name" value="Nop domain"/>
    <property type="match status" value="1"/>
</dbReference>
<dbReference type="GO" id="GO:0003723">
    <property type="term" value="F:RNA binding"/>
    <property type="evidence" value="ECO:0007669"/>
    <property type="project" value="UniProtKB-KW"/>
</dbReference>
<dbReference type="PANTHER" id="PTHR13904:SF0">
    <property type="entry name" value="U4_U6 SMALL NUCLEAR RIBONUCLEOPROTEIN PRP31"/>
    <property type="match status" value="1"/>
</dbReference>
<comment type="subcellular location">
    <subcellularLocation>
        <location evidence="1">Nucleus</location>
    </subcellularLocation>
</comment>
<keyword evidence="3" id="KW-0507">mRNA processing</keyword>
<evidence type="ECO:0000313" key="11">
    <source>
        <dbReference type="EMBL" id="ABO95481.1"/>
    </source>
</evidence>
<sequence length="393" mass="41919">MDGATTTASGKRAGAIDEGAEALVVECNALTVEVDNEVAVVHQYIKDRYKSKFPELESLVLHPIDYARVVKAIGNEMDMMGVELDGVLPSATIMVVSVTGSTTSGQPLSESDLEKTLRACDRALELDEAKKKMFNYVATRMADTAPNLSAVLGSDIAAQLIGIAGGLHALSKMPACNVQVLGSKKKATAGMSSASAVRAGDLHAGFIYDCDIIQKKTPPAWRSKAARLIGAKCSLMARVDAYGESPDGATGKKFAEEIMKKIEKWQEPPPARTAKPLPAPGVEQKKRRGGRRARALKERYGLTDMRKAANRVNFNEVEEEAAKLIKTDNKGGKSTFASTAGTSGMASSLAFTPVQGIELVNPNRTASDGPVSGTDSVFSERRGFSNVARQLKR</sequence>
<keyword evidence="5" id="KW-0694">RNA-binding</keyword>
<dbReference type="KEGG" id="olu:OSTLU_94220"/>
<dbReference type="Proteomes" id="UP000001568">
    <property type="component" value="Chromosome 4"/>
</dbReference>
<dbReference type="OMA" id="SFVHHAI"/>
<dbReference type="InterPro" id="IPR042239">
    <property type="entry name" value="Nop_C"/>
</dbReference>
<dbReference type="Gene3D" id="1.10.246.90">
    <property type="entry name" value="Nop domain"/>
    <property type="match status" value="1"/>
</dbReference>
<dbReference type="GeneID" id="5001447"/>
<evidence type="ECO:0000256" key="4">
    <source>
        <dbReference type="ARBA" id="ARBA00022728"/>
    </source>
</evidence>
<keyword evidence="8" id="KW-0687">Ribonucleoprotein</keyword>
<protein>
    <recommendedName>
        <fullName evidence="10">Nop domain-containing protein</fullName>
    </recommendedName>
</protein>
<evidence type="ECO:0000259" key="10">
    <source>
        <dbReference type="PROSITE" id="PS51358"/>
    </source>
</evidence>
<dbReference type="PROSITE" id="PS51358">
    <property type="entry name" value="NOP"/>
    <property type="match status" value="1"/>
</dbReference>
<evidence type="ECO:0000256" key="7">
    <source>
        <dbReference type="ARBA" id="ARBA00023242"/>
    </source>
</evidence>
<evidence type="ECO:0000256" key="1">
    <source>
        <dbReference type="ARBA" id="ARBA00004123"/>
    </source>
</evidence>
<dbReference type="Gramene" id="ABO95481">
    <property type="protein sequence ID" value="ABO95481"/>
    <property type="gene ID" value="OSTLU_94220"/>
</dbReference>
<keyword evidence="12" id="KW-1185">Reference proteome</keyword>
<comment type="similarity">
    <text evidence="2">Belongs to the PRP31 family.</text>
</comment>
<dbReference type="GO" id="GO:0005687">
    <property type="term" value="C:U4 snRNP"/>
    <property type="evidence" value="ECO:0007669"/>
    <property type="project" value="TreeGrafter"/>
</dbReference>
<organism evidence="11 12">
    <name type="scientific">Ostreococcus lucimarinus (strain CCE9901)</name>
    <dbReference type="NCBI Taxonomy" id="436017"/>
    <lineage>
        <taxon>Eukaryota</taxon>
        <taxon>Viridiplantae</taxon>
        <taxon>Chlorophyta</taxon>
        <taxon>Mamiellophyceae</taxon>
        <taxon>Mamiellales</taxon>
        <taxon>Bathycoccaceae</taxon>
        <taxon>Ostreococcus</taxon>
    </lineage>
</organism>
<dbReference type="GO" id="GO:0071011">
    <property type="term" value="C:precatalytic spliceosome"/>
    <property type="evidence" value="ECO:0007669"/>
    <property type="project" value="TreeGrafter"/>
</dbReference>
<evidence type="ECO:0000256" key="3">
    <source>
        <dbReference type="ARBA" id="ARBA00022664"/>
    </source>
</evidence>
<feature type="region of interest" description="Disordered" evidence="9">
    <location>
        <begin position="268"/>
        <end position="294"/>
    </location>
</feature>
<dbReference type="OrthoDB" id="4771285at2759"/>
<keyword evidence="7" id="KW-0539">Nucleus</keyword>
<feature type="compositionally biased region" description="Basic residues" evidence="9">
    <location>
        <begin position="285"/>
        <end position="294"/>
    </location>
</feature>
<dbReference type="InterPro" id="IPR012976">
    <property type="entry name" value="NOSIC"/>
</dbReference>
<name>A4RVQ7_OSTLU</name>
<dbReference type="FunFam" id="1.10.246.90:FF:000002">
    <property type="entry name" value="U4/U6 small nuclear ribonucleoprotein Prp31"/>
    <property type="match status" value="1"/>
</dbReference>
<dbReference type="PANTHER" id="PTHR13904">
    <property type="entry name" value="PRE-MRNA SPLICING FACTOR PRP31"/>
    <property type="match status" value="1"/>
</dbReference>
<dbReference type="SMART" id="SM00931">
    <property type="entry name" value="NOSIC"/>
    <property type="match status" value="1"/>
</dbReference>
<keyword evidence="6" id="KW-0508">mRNA splicing</keyword>
<dbReference type="eggNOG" id="KOG2574">
    <property type="taxonomic scope" value="Eukaryota"/>
</dbReference>
<evidence type="ECO:0000256" key="5">
    <source>
        <dbReference type="ARBA" id="ARBA00022884"/>
    </source>
</evidence>
<dbReference type="FunFam" id="1.10.287.4070:FF:000003">
    <property type="entry name" value="U4/U6 small nuclear ribonucleoprotein PRP31"/>
    <property type="match status" value="1"/>
</dbReference>
<evidence type="ECO:0000256" key="2">
    <source>
        <dbReference type="ARBA" id="ARBA00005572"/>
    </source>
</evidence>
<dbReference type="InterPro" id="IPR002687">
    <property type="entry name" value="Nop_dom"/>
</dbReference>